<proteinExistence type="predicted"/>
<reference evidence="3" key="1">
    <citation type="submission" date="2020-10" db="EMBL/GenBank/DDBJ databases">
        <title>Genome Sequence of Monilinia vaccinii-corymbosi Sheds Light on Mummy Berry Disease Infection of Blueberry and Mating Type.</title>
        <authorList>
            <person name="Yow A.G."/>
            <person name="Zhang Y."/>
            <person name="Bansal K."/>
            <person name="Eacker S.M."/>
            <person name="Sullivan S."/>
            <person name="Liachko I."/>
            <person name="Cubeta M.A."/>
            <person name="Rollins J.A."/>
            <person name="Ashrafi H."/>
        </authorList>
    </citation>
    <scope>NUCLEOTIDE SEQUENCE</scope>
    <source>
        <strain evidence="3">RL-1</strain>
    </source>
</reference>
<feature type="region of interest" description="Disordered" evidence="1">
    <location>
        <begin position="28"/>
        <end position="306"/>
    </location>
</feature>
<dbReference type="OrthoDB" id="4207724at2759"/>
<feature type="compositionally biased region" description="Basic and acidic residues" evidence="1">
    <location>
        <begin position="347"/>
        <end position="360"/>
    </location>
</feature>
<feature type="compositionally biased region" description="Basic and acidic residues" evidence="1">
    <location>
        <begin position="388"/>
        <end position="401"/>
    </location>
</feature>
<feature type="region of interest" description="Disordered" evidence="1">
    <location>
        <begin position="333"/>
        <end position="436"/>
    </location>
</feature>
<evidence type="ECO:0000313" key="3">
    <source>
        <dbReference type="EMBL" id="QSZ28911.1"/>
    </source>
</evidence>
<evidence type="ECO:0000313" key="4">
    <source>
        <dbReference type="Proteomes" id="UP000672032"/>
    </source>
</evidence>
<feature type="transmembrane region" description="Helical" evidence="2">
    <location>
        <begin position="6"/>
        <end position="26"/>
    </location>
</feature>
<dbReference type="AlphaFoldDB" id="A0A8A3P293"/>
<evidence type="ECO:0000256" key="1">
    <source>
        <dbReference type="SAM" id="MobiDB-lite"/>
    </source>
</evidence>
<sequence>MSNTSYFTTAIGWTVVVGAAGAIWAYNNSKSKNKSKPQAVVKQASKLVEDRKVPKSKKSKKDGGLSSGDQDKKSTAKTQKKKAPSQKTEPKQDTVKPVTNDSDKDDDEAENNRKFALQFAKTQAGTSFSGKSSTTATRQKSVKQSRAQEKAMKDSGNITAGDADDDQSFTDSPEVGPTTVTSPVASGIADMLEPAAPGPSVLKVTEPTNPKPTKKEKAKAAPQPVETKKQRQNRAKIEAAKLVREAEEKERKIKEENQRRTARLAEGRAAKDGSQFMASQKPADSAWTASSAANGSNTSAADNGKINLLDTIEDKTNKKVKVAAPAENFSASEVAGSQWQGYGDDDERVKTAIEDSREWEQVSNKKKRTKKEKMESTDAEGAGTTSSTDEKEYTIPPKVERSAPGAKWVSELTHVDEHGNVHEKTVELQDSEWEVS</sequence>
<accession>A0A8A3P293</accession>
<dbReference type="Proteomes" id="UP000672032">
    <property type="component" value="Chromosome 1"/>
</dbReference>
<feature type="compositionally biased region" description="Basic and acidic residues" evidence="1">
    <location>
        <begin position="413"/>
        <end position="427"/>
    </location>
</feature>
<gene>
    <name evidence="3" type="ORF">DSL72_003417</name>
</gene>
<name>A0A8A3P293_9HELO</name>
<evidence type="ECO:0000256" key="2">
    <source>
        <dbReference type="SAM" id="Phobius"/>
    </source>
</evidence>
<organism evidence="3 4">
    <name type="scientific">Monilinia vaccinii-corymbosi</name>
    <dbReference type="NCBI Taxonomy" id="61207"/>
    <lineage>
        <taxon>Eukaryota</taxon>
        <taxon>Fungi</taxon>
        <taxon>Dikarya</taxon>
        <taxon>Ascomycota</taxon>
        <taxon>Pezizomycotina</taxon>
        <taxon>Leotiomycetes</taxon>
        <taxon>Helotiales</taxon>
        <taxon>Sclerotiniaceae</taxon>
        <taxon>Monilinia</taxon>
    </lineage>
</organism>
<keyword evidence="2" id="KW-0472">Membrane</keyword>
<protein>
    <submittedName>
        <fullName evidence="3">Uncharacterized protein</fullName>
    </submittedName>
</protein>
<feature type="compositionally biased region" description="Low complexity" evidence="1">
    <location>
        <begin position="285"/>
        <end position="301"/>
    </location>
</feature>
<feature type="compositionally biased region" description="Basic and acidic residues" evidence="1">
    <location>
        <begin position="235"/>
        <end position="271"/>
    </location>
</feature>
<keyword evidence="4" id="KW-1185">Reference proteome</keyword>
<keyword evidence="2" id="KW-1133">Transmembrane helix</keyword>
<keyword evidence="2" id="KW-0812">Transmembrane</keyword>
<dbReference type="EMBL" id="CP063405">
    <property type="protein sequence ID" value="QSZ28911.1"/>
    <property type="molecule type" value="Genomic_DNA"/>
</dbReference>
<feature type="compositionally biased region" description="Polar residues" evidence="1">
    <location>
        <begin position="120"/>
        <end position="145"/>
    </location>
</feature>